<reference evidence="2" key="1">
    <citation type="journal article" date="2014" name="Int. J. Syst. Evol. Microbiol.">
        <title>Complete genome sequence of Corynebacterium casei LMG S-19264T (=DSM 44701T), isolated from a smear-ripened cheese.</title>
        <authorList>
            <consortium name="US DOE Joint Genome Institute (JGI-PGF)"/>
            <person name="Walter F."/>
            <person name="Albersmeier A."/>
            <person name="Kalinowski J."/>
            <person name="Ruckert C."/>
        </authorList>
    </citation>
    <scope>NUCLEOTIDE SEQUENCE</scope>
    <source>
        <strain evidence="2">CGMCC 1.8984</strain>
    </source>
</reference>
<organism evidence="2 3">
    <name type="scientific">Agromyces bauzanensis</name>
    <dbReference type="NCBI Taxonomy" id="1308924"/>
    <lineage>
        <taxon>Bacteria</taxon>
        <taxon>Bacillati</taxon>
        <taxon>Actinomycetota</taxon>
        <taxon>Actinomycetes</taxon>
        <taxon>Micrococcales</taxon>
        <taxon>Microbacteriaceae</taxon>
        <taxon>Agromyces</taxon>
    </lineage>
</organism>
<accession>A0A917PTW6</accession>
<comment type="caution">
    <text evidence="2">The sequence shown here is derived from an EMBL/GenBank/DDBJ whole genome shotgun (WGS) entry which is preliminary data.</text>
</comment>
<evidence type="ECO:0000313" key="3">
    <source>
        <dbReference type="Proteomes" id="UP000636956"/>
    </source>
</evidence>
<proteinExistence type="predicted"/>
<reference evidence="2" key="2">
    <citation type="submission" date="2020-09" db="EMBL/GenBank/DDBJ databases">
        <authorList>
            <person name="Sun Q."/>
            <person name="Zhou Y."/>
        </authorList>
    </citation>
    <scope>NUCLEOTIDE SEQUENCE</scope>
    <source>
        <strain evidence="2">CGMCC 1.8984</strain>
    </source>
</reference>
<dbReference type="EMBL" id="BMMD01000025">
    <property type="protein sequence ID" value="GGJ91630.1"/>
    <property type="molecule type" value="Genomic_DNA"/>
</dbReference>
<sequence>MATPFDDPEFNAQLAKMGVVHRPGLADEMLGELAPLLSAEGIDLDNLEDTDLDDLNAALARATEQRNLALFTPVGAQRAAAFAVLARFTEAIAEGDDERARAVLAAIGPEPVGDTPAVAQVIGASLGLLDARHTDPALGAALAGTRVPKWDGRQSRAAAVDILALASKGRSFDALQSLHLRRGGLAVFEGAALVVAASLIAQAAAEGVDVGPLAGRVLSRESAPPSGKAAPTGSVRPSGTVGASGVLPPSSAFARGEAPAARAFAKPSGNRASRRGSPARDRRTLREFSAWLERQPSIAAPSVSDETNVLRALLMLAREAGLDALDPDDIDPLIDVLFEDEDPEASDMLENALETLHDYVHFRLETARDADGWEDAHEVVEEATAEMLPGSGVIADAIAGAEQLDAEERRAALAGTRIVAAVRDLLAWIGTGRPVSPSGGVRRADIQPVAAMIGVSAVGVAKYPSEEGELLPLIDIDLDAPLPEPATTYARSMYEVPMLSAWWEALTIADVITRTATRVRPGPAATEWLAHPLPPLDMGDMVVGVFVAEVLTEQSAGPIPMFEAAITTEAVRRLMVALAPESVDDDEAESSELARILTPRALQRLKRLEDAGLLQANADGVFEVPVALRGAVARGVLLSMAMLYADVAEE</sequence>
<dbReference type="Proteomes" id="UP000636956">
    <property type="component" value="Unassembled WGS sequence"/>
</dbReference>
<feature type="region of interest" description="Disordered" evidence="1">
    <location>
        <begin position="258"/>
        <end position="281"/>
    </location>
</feature>
<name>A0A917PTW6_9MICO</name>
<protein>
    <submittedName>
        <fullName evidence="2">Uncharacterized protein</fullName>
    </submittedName>
</protein>
<gene>
    <name evidence="2" type="ORF">GCM10011372_32630</name>
</gene>
<keyword evidence="3" id="KW-1185">Reference proteome</keyword>
<dbReference type="AlphaFoldDB" id="A0A917PTW6"/>
<dbReference type="RefSeq" id="WP_188744466.1">
    <property type="nucleotide sequence ID" value="NZ_BAABFW010000050.1"/>
</dbReference>
<feature type="compositionally biased region" description="Low complexity" evidence="1">
    <location>
        <begin position="258"/>
        <end position="269"/>
    </location>
</feature>
<feature type="region of interest" description="Disordered" evidence="1">
    <location>
        <begin position="219"/>
        <end position="242"/>
    </location>
</feature>
<evidence type="ECO:0000313" key="2">
    <source>
        <dbReference type="EMBL" id="GGJ91630.1"/>
    </source>
</evidence>
<evidence type="ECO:0000256" key="1">
    <source>
        <dbReference type="SAM" id="MobiDB-lite"/>
    </source>
</evidence>